<feature type="non-terminal residue" evidence="1">
    <location>
        <position position="99"/>
    </location>
</feature>
<protein>
    <submittedName>
        <fullName evidence="1">Uncharacterized protein</fullName>
    </submittedName>
</protein>
<accession>A0A2K3M4S5</accession>
<dbReference type="EMBL" id="ASHM01049613">
    <property type="protein sequence ID" value="PNX85791.1"/>
    <property type="molecule type" value="Genomic_DNA"/>
</dbReference>
<dbReference type="AlphaFoldDB" id="A0A2K3M4S5"/>
<reference evidence="1 2" key="2">
    <citation type="journal article" date="2017" name="Front. Plant Sci.">
        <title>Gene Classification and Mining of Molecular Markers Useful in Red Clover (Trifolium pratense) Breeding.</title>
        <authorList>
            <person name="Istvanek J."/>
            <person name="Dluhosova J."/>
            <person name="Dluhos P."/>
            <person name="Patkova L."/>
            <person name="Nedelnik J."/>
            <person name="Repkova J."/>
        </authorList>
    </citation>
    <scope>NUCLEOTIDE SEQUENCE [LARGE SCALE GENOMIC DNA]</scope>
    <source>
        <strain evidence="2">cv. Tatra</strain>
        <tissue evidence="1">Young leaves</tissue>
    </source>
</reference>
<organism evidence="1 2">
    <name type="scientific">Trifolium pratense</name>
    <name type="common">Red clover</name>
    <dbReference type="NCBI Taxonomy" id="57577"/>
    <lineage>
        <taxon>Eukaryota</taxon>
        <taxon>Viridiplantae</taxon>
        <taxon>Streptophyta</taxon>
        <taxon>Embryophyta</taxon>
        <taxon>Tracheophyta</taxon>
        <taxon>Spermatophyta</taxon>
        <taxon>Magnoliopsida</taxon>
        <taxon>eudicotyledons</taxon>
        <taxon>Gunneridae</taxon>
        <taxon>Pentapetalae</taxon>
        <taxon>rosids</taxon>
        <taxon>fabids</taxon>
        <taxon>Fabales</taxon>
        <taxon>Fabaceae</taxon>
        <taxon>Papilionoideae</taxon>
        <taxon>50 kb inversion clade</taxon>
        <taxon>NPAAA clade</taxon>
        <taxon>Hologalegina</taxon>
        <taxon>IRL clade</taxon>
        <taxon>Trifolieae</taxon>
        <taxon>Trifolium</taxon>
    </lineage>
</organism>
<evidence type="ECO:0000313" key="2">
    <source>
        <dbReference type="Proteomes" id="UP000236291"/>
    </source>
</evidence>
<gene>
    <name evidence="1" type="ORF">L195_g041865</name>
</gene>
<sequence length="99" mass="11018">MKARLARHSRRVSPRLVRARFDPEAFGNPNVLGQVHSRELGRCTMGYKFIHKEEWSSSLVARKSTLKVSKWSVPGSNPGSCTYSAMSLPTELSSRGQGL</sequence>
<evidence type="ECO:0000313" key="1">
    <source>
        <dbReference type="EMBL" id="PNX85791.1"/>
    </source>
</evidence>
<proteinExistence type="predicted"/>
<comment type="caution">
    <text evidence="1">The sequence shown here is derived from an EMBL/GenBank/DDBJ whole genome shotgun (WGS) entry which is preliminary data.</text>
</comment>
<reference evidence="1 2" key="1">
    <citation type="journal article" date="2014" name="Am. J. Bot.">
        <title>Genome assembly and annotation for red clover (Trifolium pratense; Fabaceae).</title>
        <authorList>
            <person name="Istvanek J."/>
            <person name="Jaros M."/>
            <person name="Krenek A."/>
            <person name="Repkova J."/>
        </authorList>
    </citation>
    <scope>NUCLEOTIDE SEQUENCE [LARGE SCALE GENOMIC DNA]</scope>
    <source>
        <strain evidence="2">cv. Tatra</strain>
        <tissue evidence="1">Young leaves</tissue>
    </source>
</reference>
<name>A0A2K3M4S5_TRIPR</name>
<dbReference type="Proteomes" id="UP000236291">
    <property type="component" value="Unassembled WGS sequence"/>
</dbReference>